<evidence type="ECO:0000256" key="2">
    <source>
        <dbReference type="SAM" id="Phobius"/>
    </source>
</evidence>
<dbReference type="Gene3D" id="3.90.210.10">
    <property type="entry name" value="Heat-Labile Enterotoxin, subunit A"/>
    <property type="match status" value="1"/>
</dbReference>
<feature type="domain" description="Pierisin-like" evidence="3">
    <location>
        <begin position="291"/>
        <end position="403"/>
    </location>
</feature>
<feature type="compositionally biased region" description="Gly residues" evidence="1">
    <location>
        <begin position="197"/>
        <end position="243"/>
    </location>
</feature>
<feature type="transmembrane region" description="Helical" evidence="2">
    <location>
        <begin position="82"/>
        <end position="104"/>
    </location>
</feature>
<feature type="region of interest" description="Disordered" evidence="1">
    <location>
        <begin position="192"/>
        <end position="257"/>
    </location>
</feature>
<organism evidence="4 5">
    <name type="scientific">Streptomyces camponoticapitis</name>
    <dbReference type="NCBI Taxonomy" id="1616125"/>
    <lineage>
        <taxon>Bacteria</taxon>
        <taxon>Bacillati</taxon>
        <taxon>Actinomycetota</taxon>
        <taxon>Actinomycetes</taxon>
        <taxon>Kitasatosporales</taxon>
        <taxon>Streptomycetaceae</taxon>
        <taxon>Streptomyces</taxon>
    </lineage>
</organism>
<keyword evidence="2" id="KW-0472">Membrane</keyword>
<feature type="transmembrane region" description="Helical" evidence="2">
    <location>
        <begin position="54"/>
        <end position="76"/>
    </location>
</feature>
<evidence type="ECO:0000259" key="3">
    <source>
        <dbReference type="Pfam" id="PF22596"/>
    </source>
</evidence>
<comment type="caution">
    <text evidence="4">The sequence shown here is derived from an EMBL/GenBank/DDBJ whole genome shotgun (WGS) entry which is preliminary data.</text>
</comment>
<evidence type="ECO:0000313" key="5">
    <source>
        <dbReference type="Proteomes" id="UP000660265"/>
    </source>
</evidence>
<dbReference type="EMBL" id="BMMV01000038">
    <property type="protein sequence ID" value="GGK29382.1"/>
    <property type="molecule type" value="Genomic_DNA"/>
</dbReference>
<proteinExistence type="predicted"/>
<accession>A0ABQ2EWL5</accession>
<evidence type="ECO:0000256" key="1">
    <source>
        <dbReference type="SAM" id="MobiDB-lite"/>
    </source>
</evidence>
<gene>
    <name evidence="4" type="ORF">GCM10011583_71660</name>
</gene>
<dbReference type="Proteomes" id="UP000660265">
    <property type="component" value="Unassembled WGS sequence"/>
</dbReference>
<dbReference type="InterPro" id="IPR054695">
    <property type="entry name" value="Pierisin-like_dom"/>
</dbReference>
<keyword evidence="5" id="KW-1185">Reference proteome</keyword>
<feature type="compositionally biased region" description="Basic and acidic residues" evidence="1">
    <location>
        <begin position="248"/>
        <end position="257"/>
    </location>
</feature>
<dbReference type="Pfam" id="PF22596">
    <property type="entry name" value="Scabin-like"/>
    <property type="match status" value="1"/>
</dbReference>
<feature type="transmembrane region" description="Helical" evidence="2">
    <location>
        <begin position="26"/>
        <end position="45"/>
    </location>
</feature>
<keyword evidence="2" id="KW-0812">Transmembrane</keyword>
<dbReference type="SUPFAM" id="SSF56399">
    <property type="entry name" value="ADP-ribosylation"/>
    <property type="match status" value="1"/>
</dbReference>
<evidence type="ECO:0000313" key="4">
    <source>
        <dbReference type="EMBL" id="GGK29382.1"/>
    </source>
</evidence>
<reference evidence="5" key="1">
    <citation type="journal article" date="2019" name="Int. J. Syst. Evol. Microbiol.">
        <title>The Global Catalogue of Microorganisms (GCM) 10K type strain sequencing project: providing services to taxonomists for standard genome sequencing and annotation.</title>
        <authorList>
            <consortium name="The Broad Institute Genomics Platform"/>
            <consortium name="The Broad Institute Genome Sequencing Center for Infectious Disease"/>
            <person name="Wu L."/>
            <person name="Ma J."/>
        </authorList>
    </citation>
    <scope>NUCLEOTIDE SEQUENCE [LARGE SCALE GENOMIC DNA]</scope>
    <source>
        <strain evidence="5">CGMCC 4.7275</strain>
    </source>
</reference>
<feature type="transmembrane region" description="Helical" evidence="2">
    <location>
        <begin position="147"/>
        <end position="167"/>
    </location>
</feature>
<protein>
    <recommendedName>
        <fullName evidence="3">Pierisin-like domain-containing protein</fullName>
    </recommendedName>
</protein>
<sequence length="413" mass="43508">MFALTLLGTVDVRESLLVLGTRVTPALSLAALYAVVPGIVAVVLARRLWTGGKVVWFVLMGLQASLLIGGVVNPYAGSSRGVSQMLLSGVLLALVSVGASRAWFELPAEQRAVRPRWRIRRLKRDGKLSVPHLITGCRNRGQSTVEYVGMVGLVALIVGALMMTGVGSQVAGGLQRQVCDILGGDCESSMVGQDAGEAGGVSSGGGGSTGGGDSEGDDSGGGNNGGGDSGGGSDGGGDSGGSNGPVADPRKNPHVEVAVKDVDLAKLPKTTKWRDTDEPLYLLDDVPSWSHDRPRHEVFTDGFQPKNPDNMDLYGHVDKNTESAFVSTTTKEKPVPYNGQDYMYEIDAPGGIDINGTFGNNSPHPNEDEIAFPGGIDLKYIKGAWELDDKGNKTGYFKENIHYEPPYEPPVEG</sequence>
<keyword evidence="2" id="KW-1133">Transmembrane helix</keyword>
<name>A0ABQ2EWL5_9ACTN</name>